<sequence length="223" mass="24555">MRGLCYLILPILSRVFGGSVVGIIGHNVSLPCSYDALAYGSLRFCWGKGKVPVFKCSNTIVSWDDGVTENQKGPRFQLRGDVDFGDASLTIVNVDWSDAGVYGCRVQVPGMFNDLKVNIRLLVEPAPDRPAESDPCTATQAMASTSQFEGTQEAQVLRIITVKEFDLFSFLGVGNIGRLAAVFLVTIILILAFIFWRRLLPTKTTENIETSAQENIYESIPMH</sequence>
<evidence type="ECO:0000256" key="8">
    <source>
        <dbReference type="ARBA" id="ARBA00023319"/>
    </source>
</evidence>
<dbReference type="GO" id="GO:0060097">
    <property type="term" value="P:cytoskeletal rearrangement involved in phagocytosis, engulfment"/>
    <property type="evidence" value="ECO:0007669"/>
    <property type="project" value="TreeGrafter"/>
</dbReference>
<feature type="chain" id="PRO_5043449775" description="Ig-like domain-containing protein" evidence="11">
    <location>
        <begin position="18"/>
        <end position="223"/>
    </location>
</feature>
<evidence type="ECO:0000256" key="3">
    <source>
        <dbReference type="ARBA" id="ARBA00022729"/>
    </source>
</evidence>
<keyword evidence="8" id="KW-0393">Immunoglobulin domain</keyword>
<dbReference type="InterPro" id="IPR003599">
    <property type="entry name" value="Ig_sub"/>
</dbReference>
<evidence type="ECO:0000313" key="14">
    <source>
        <dbReference type="Proteomes" id="UP001497482"/>
    </source>
</evidence>
<name>A0AAV2MIV9_KNICA</name>
<keyword evidence="3 11" id="KW-0732">Signal</keyword>
<dbReference type="SMART" id="SM00409">
    <property type="entry name" value="IG"/>
    <property type="match status" value="1"/>
</dbReference>
<keyword evidence="5 10" id="KW-0472">Membrane</keyword>
<dbReference type="InterPro" id="IPR036179">
    <property type="entry name" value="Ig-like_dom_sf"/>
</dbReference>
<evidence type="ECO:0000256" key="6">
    <source>
        <dbReference type="ARBA" id="ARBA00023157"/>
    </source>
</evidence>
<dbReference type="InterPro" id="IPR013783">
    <property type="entry name" value="Ig-like_fold"/>
</dbReference>
<keyword evidence="2 10" id="KW-0812">Transmembrane</keyword>
<evidence type="ECO:0000256" key="11">
    <source>
        <dbReference type="SAM" id="SignalP"/>
    </source>
</evidence>
<accession>A0AAV2MIV9</accession>
<dbReference type="FunFam" id="2.60.40.10:FF:000774">
    <property type="entry name" value="Hepatitis A virus cellular receptor 1"/>
    <property type="match status" value="1"/>
</dbReference>
<gene>
    <name evidence="13" type="ORF">KC01_LOCUS39596</name>
</gene>
<dbReference type="PANTHER" id="PTHR46608:SF3">
    <property type="entry name" value="T-CELL IMMUNOGLOBULIN AND MUCIN DOMAIN-CONTAINING PROTEIN 4"/>
    <property type="match status" value="1"/>
</dbReference>
<dbReference type="AlphaFoldDB" id="A0AAV2MIV9"/>
<evidence type="ECO:0000256" key="10">
    <source>
        <dbReference type="SAM" id="Phobius"/>
    </source>
</evidence>
<comment type="subcellular location">
    <subcellularLocation>
        <location evidence="1">Membrane</location>
        <topology evidence="1">Single-pass type I membrane protein</topology>
    </subcellularLocation>
</comment>
<proteinExistence type="inferred from homology"/>
<dbReference type="InterPro" id="IPR007110">
    <property type="entry name" value="Ig-like_dom"/>
</dbReference>
<evidence type="ECO:0000256" key="9">
    <source>
        <dbReference type="ARBA" id="ARBA00038203"/>
    </source>
</evidence>
<evidence type="ECO:0000313" key="13">
    <source>
        <dbReference type="EMBL" id="CAL1613377.1"/>
    </source>
</evidence>
<dbReference type="PANTHER" id="PTHR46608">
    <property type="entry name" value="T-CELL IMMUNOGLOBULIN AND MUCIN DOMAIN-CONTAINING PROTEIN 4"/>
    <property type="match status" value="1"/>
</dbReference>
<evidence type="ECO:0000256" key="2">
    <source>
        <dbReference type="ARBA" id="ARBA00022692"/>
    </source>
</evidence>
<dbReference type="SUPFAM" id="SSF48726">
    <property type="entry name" value="Immunoglobulin"/>
    <property type="match status" value="1"/>
</dbReference>
<evidence type="ECO:0000259" key="12">
    <source>
        <dbReference type="PROSITE" id="PS50835"/>
    </source>
</evidence>
<dbReference type="GO" id="GO:0016020">
    <property type="term" value="C:membrane"/>
    <property type="evidence" value="ECO:0007669"/>
    <property type="project" value="UniProtKB-SubCell"/>
</dbReference>
<organism evidence="13 14">
    <name type="scientific">Knipowitschia caucasica</name>
    <name type="common">Caucasian dwarf goby</name>
    <name type="synonym">Pomatoschistus caucasicus</name>
    <dbReference type="NCBI Taxonomy" id="637954"/>
    <lineage>
        <taxon>Eukaryota</taxon>
        <taxon>Metazoa</taxon>
        <taxon>Chordata</taxon>
        <taxon>Craniata</taxon>
        <taxon>Vertebrata</taxon>
        <taxon>Euteleostomi</taxon>
        <taxon>Actinopterygii</taxon>
        <taxon>Neopterygii</taxon>
        <taxon>Teleostei</taxon>
        <taxon>Neoteleostei</taxon>
        <taxon>Acanthomorphata</taxon>
        <taxon>Gobiaria</taxon>
        <taxon>Gobiiformes</taxon>
        <taxon>Gobioidei</taxon>
        <taxon>Gobiidae</taxon>
        <taxon>Gobiinae</taxon>
        <taxon>Knipowitschia</taxon>
    </lineage>
</organism>
<feature type="signal peptide" evidence="11">
    <location>
        <begin position="1"/>
        <end position="17"/>
    </location>
</feature>
<dbReference type="Gene3D" id="2.60.40.10">
    <property type="entry name" value="Immunoglobulins"/>
    <property type="match status" value="1"/>
</dbReference>
<dbReference type="PROSITE" id="PS50835">
    <property type="entry name" value="IG_LIKE"/>
    <property type="match status" value="1"/>
</dbReference>
<dbReference type="Proteomes" id="UP001497482">
    <property type="component" value="Chromosome 8"/>
</dbReference>
<keyword evidence="7" id="KW-0325">Glycoprotein</keyword>
<dbReference type="GO" id="GO:0001786">
    <property type="term" value="F:phosphatidylserine binding"/>
    <property type="evidence" value="ECO:0007669"/>
    <property type="project" value="TreeGrafter"/>
</dbReference>
<dbReference type="GO" id="GO:0043277">
    <property type="term" value="P:apoptotic cell clearance"/>
    <property type="evidence" value="ECO:0007669"/>
    <property type="project" value="TreeGrafter"/>
</dbReference>
<evidence type="ECO:0000256" key="4">
    <source>
        <dbReference type="ARBA" id="ARBA00022989"/>
    </source>
</evidence>
<reference evidence="13 14" key="1">
    <citation type="submission" date="2024-04" db="EMBL/GenBank/DDBJ databases">
        <authorList>
            <person name="Waldvogel A.-M."/>
            <person name="Schoenle A."/>
        </authorList>
    </citation>
    <scope>NUCLEOTIDE SEQUENCE [LARGE SCALE GENOMIC DNA]</scope>
</reference>
<protein>
    <recommendedName>
        <fullName evidence="12">Ig-like domain-containing protein</fullName>
    </recommendedName>
</protein>
<dbReference type="Pfam" id="PF07686">
    <property type="entry name" value="V-set"/>
    <property type="match status" value="1"/>
</dbReference>
<keyword evidence="4 10" id="KW-1133">Transmembrane helix</keyword>
<dbReference type="EMBL" id="OZ035830">
    <property type="protein sequence ID" value="CAL1613377.1"/>
    <property type="molecule type" value="Genomic_DNA"/>
</dbReference>
<keyword evidence="14" id="KW-1185">Reference proteome</keyword>
<comment type="similarity">
    <text evidence="9">Belongs to the immunoglobulin superfamily. TIM family.</text>
</comment>
<dbReference type="InterPro" id="IPR013106">
    <property type="entry name" value="Ig_V-set"/>
</dbReference>
<feature type="transmembrane region" description="Helical" evidence="10">
    <location>
        <begin position="176"/>
        <end position="196"/>
    </location>
</feature>
<feature type="domain" description="Ig-like" evidence="12">
    <location>
        <begin position="10"/>
        <end position="118"/>
    </location>
</feature>
<evidence type="ECO:0000256" key="1">
    <source>
        <dbReference type="ARBA" id="ARBA00004479"/>
    </source>
</evidence>
<evidence type="ECO:0000256" key="5">
    <source>
        <dbReference type="ARBA" id="ARBA00023136"/>
    </source>
</evidence>
<keyword evidence="6" id="KW-1015">Disulfide bond</keyword>
<evidence type="ECO:0000256" key="7">
    <source>
        <dbReference type="ARBA" id="ARBA00023180"/>
    </source>
</evidence>